<keyword evidence="2" id="KW-1185">Reference proteome</keyword>
<reference evidence="1 2" key="1">
    <citation type="submission" date="2023-07" db="EMBL/GenBank/DDBJ databases">
        <title>Sorghum-associated microbial communities from plants grown in Nebraska, USA.</title>
        <authorList>
            <person name="Schachtman D."/>
        </authorList>
    </citation>
    <scope>NUCLEOTIDE SEQUENCE [LARGE SCALE GENOMIC DNA]</scope>
    <source>
        <strain evidence="1 2">BE57</strain>
    </source>
</reference>
<protein>
    <submittedName>
        <fullName evidence="1">Uncharacterized protein</fullName>
    </submittedName>
</protein>
<evidence type="ECO:0000313" key="2">
    <source>
        <dbReference type="Proteomes" id="UP001264980"/>
    </source>
</evidence>
<comment type="caution">
    <text evidence="1">The sequence shown here is derived from an EMBL/GenBank/DDBJ whole genome shotgun (WGS) entry which is preliminary data.</text>
</comment>
<sequence>MKDEIQPLFKQNYPDILNVWEASVLATHHFLSEQDIAFYKPLILNEYLQA</sequence>
<gene>
    <name evidence="1" type="ORF">J2W84_001627</name>
</gene>
<name>A0ABU1QTU1_9BACT</name>
<dbReference type="Proteomes" id="UP001264980">
    <property type="component" value="Unassembled WGS sequence"/>
</dbReference>
<organism evidence="1 2">
    <name type="scientific">Dyadobacter fermentans</name>
    <dbReference type="NCBI Taxonomy" id="94254"/>
    <lineage>
        <taxon>Bacteria</taxon>
        <taxon>Pseudomonadati</taxon>
        <taxon>Bacteroidota</taxon>
        <taxon>Cytophagia</taxon>
        <taxon>Cytophagales</taxon>
        <taxon>Spirosomataceae</taxon>
        <taxon>Dyadobacter</taxon>
    </lineage>
</organism>
<evidence type="ECO:0000313" key="1">
    <source>
        <dbReference type="EMBL" id="MDR6804581.1"/>
    </source>
</evidence>
<dbReference type="EMBL" id="JAVDTI010000002">
    <property type="protein sequence ID" value="MDR6804581.1"/>
    <property type="molecule type" value="Genomic_DNA"/>
</dbReference>
<accession>A0ABU1QTU1</accession>
<dbReference type="RefSeq" id="WP_309981868.1">
    <property type="nucleotide sequence ID" value="NZ_JAVDTI010000002.1"/>
</dbReference>
<proteinExistence type="predicted"/>